<gene>
    <name evidence="3" type="ORF">ACHAWU_009427</name>
</gene>
<keyword evidence="2" id="KW-0472">Membrane</keyword>
<organism evidence="3 4">
    <name type="scientific">Discostella pseudostelligera</name>
    <dbReference type="NCBI Taxonomy" id="259834"/>
    <lineage>
        <taxon>Eukaryota</taxon>
        <taxon>Sar</taxon>
        <taxon>Stramenopiles</taxon>
        <taxon>Ochrophyta</taxon>
        <taxon>Bacillariophyta</taxon>
        <taxon>Coscinodiscophyceae</taxon>
        <taxon>Thalassiosirophycidae</taxon>
        <taxon>Stephanodiscales</taxon>
        <taxon>Stephanodiscaceae</taxon>
        <taxon>Discostella</taxon>
    </lineage>
</organism>
<name>A0ABD3MPZ1_9STRA</name>
<feature type="compositionally biased region" description="Polar residues" evidence="1">
    <location>
        <begin position="160"/>
        <end position="169"/>
    </location>
</feature>
<feature type="compositionally biased region" description="Low complexity" evidence="1">
    <location>
        <begin position="122"/>
        <end position="154"/>
    </location>
</feature>
<evidence type="ECO:0000256" key="1">
    <source>
        <dbReference type="SAM" id="MobiDB-lite"/>
    </source>
</evidence>
<sequence length="492" mass="50390">MSSSGIIVVVNGASVVSDVAPYSSVGDVTAVSAAAAGDDSDNRGATLDSSRHQRALQISRSPPPTSKPTRSSKSQKASKSQIKSTIDPKAAKLSEADVASKAAKTKIAKSTKANGGAGGAEGTTTRPAGGGPAADANSTGGGAAPTAEAESGSGHHIGDTTGNDTNLGENSMGMGDEGGASQMEDEAIDIVDGSGEEDVADGFSSASEVGQTTDIVDGSEQQSDVVDGTTGGQETDAVDGSEGQQTTDVSDGSSSGQVVGNETSSNGGQMESSSGSDEEQTDEASSNEPQIDKAVTDANENSSSTVQSSKLSAAGATVMALGLVALVTLALLFMIVAKRRRSESYNEFDDDDNQDLHDKRTDVDAASLASSPNATKRAYVVGDEGSIYTSATHDTRYLHNSYESGNDNDNHLQVNVHHCTSALCPICTGQGPTFVNAMDSESITGGVGRVLEPRQDRSFEYEIGEEVSTPSYRNPAAEMLERPYIVDDTVAF</sequence>
<accession>A0ABD3MPZ1</accession>
<feature type="compositionally biased region" description="Polar residues" evidence="1">
    <location>
        <begin position="261"/>
        <end position="275"/>
    </location>
</feature>
<feature type="transmembrane region" description="Helical" evidence="2">
    <location>
        <begin position="311"/>
        <end position="336"/>
    </location>
</feature>
<dbReference type="EMBL" id="JALLBG020000099">
    <property type="protein sequence ID" value="KAL3765059.1"/>
    <property type="molecule type" value="Genomic_DNA"/>
</dbReference>
<evidence type="ECO:0000313" key="4">
    <source>
        <dbReference type="Proteomes" id="UP001530293"/>
    </source>
</evidence>
<reference evidence="3 4" key="1">
    <citation type="submission" date="2024-10" db="EMBL/GenBank/DDBJ databases">
        <title>Updated reference genomes for cyclostephanoid diatoms.</title>
        <authorList>
            <person name="Roberts W.R."/>
            <person name="Alverson A.J."/>
        </authorList>
    </citation>
    <scope>NUCLEOTIDE SEQUENCE [LARGE SCALE GENOMIC DNA]</scope>
    <source>
        <strain evidence="3 4">AJA232-27</strain>
    </source>
</reference>
<feature type="compositionally biased region" description="Polar residues" evidence="1">
    <location>
        <begin position="204"/>
        <end position="224"/>
    </location>
</feature>
<dbReference type="Proteomes" id="UP001530293">
    <property type="component" value="Unassembled WGS sequence"/>
</dbReference>
<keyword evidence="2" id="KW-1133">Transmembrane helix</keyword>
<evidence type="ECO:0000313" key="3">
    <source>
        <dbReference type="EMBL" id="KAL3765059.1"/>
    </source>
</evidence>
<dbReference type="AlphaFoldDB" id="A0ABD3MPZ1"/>
<comment type="caution">
    <text evidence="3">The sequence shown here is derived from an EMBL/GenBank/DDBJ whole genome shotgun (WGS) entry which is preliminary data.</text>
</comment>
<feature type="compositionally biased region" description="Low complexity" evidence="1">
    <location>
        <begin position="244"/>
        <end position="260"/>
    </location>
</feature>
<keyword evidence="4" id="KW-1185">Reference proteome</keyword>
<protein>
    <submittedName>
        <fullName evidence="3">Uncharacterized protein</fullName>
    </submittedName>
</protein>
<keyword evidence="2" id="KW-0812">Transmembrane</keyword>
<feature type="region of interest" description="Disordered" evidence="1">
    <location>
        <begin position="34"/>
        <end position="289"/>
    </location>
</feature>
<evidence type="ECO:0000256" key="2">
    <source>
        <dbReference type="SAM" id="Phobius"/>
    </source>
</evidence>
<proteinExistence type="predicted"/>
<feature type="compositionally biased region" description="Acidic residues" evidence="1">
    <location>
        <begin position="183"/>
        <end position="200"/>
    </location>
</feature>
<feature type="compositionally biased region" description="Low complexity" evidence="1">
    <location>
        <begin position="67"/>
        <end position="84"/>
    </location>
</feature>